<organism evidence="2 3">
    <name type="scientific">Comamonas testosteroni TK102</name>
    <dbReference type="NCBI Taxonomy" id="1392005"/>
    <lineage>
        <taxon>Bacteria</taxon>
        <taxon>Pseudomonadati</taxon>
        <taxon>Pseudomonadota</taxon>
        <taxon>Betaproteobacteria</taxon>
        <taxon>Burkholderiales</taxon>
        <taxon>Comamonadaceae</taxon>
        <taxon>Comamonas</taxon>
    </lineage>
</organism>
<dbReference type="KEGG" id="ctes:O987_05530"/>
<dbReference type="PROSITE" id="PS51787">
    <property type="entry name" value="LON_N"/>
    <property type="match status" value="1"/>
</dbReference>
<dbReference type="AlphaFoldDB" id="A0A076PKQ5"/>
<protein>
    <submittedName>
        <fullName evidence="2">Peptidase S16</fullName>
    </submittedName>
</protein>
<dbReference type="EMBL" id="CP006704">
    <property type="protein sequence ID" value="AIJ45266.1"/>
    <property type="molecule type" value="Genomic_DNA"/>
</dbReference>
<dbReference type="Pfam" id="PF02190">
    <property type="entry name" value="LON_substr_bdg"/>
    <property type="match status" value="1"/>
</dbReference>
<accession>A0A076PKQ5</accession>
<dbReference type="Proteomes" id="UP000028782">
    <property type="component" value="Chromosome"/>
</dbReference>
<dbReference type="HOGENOM" id="CLU_048359_3_0_4"/>
<evidence type="ECO:0000313" key="3">
    <source>
        <dbReference type="Proteomes" id="UP000028782"/>
    </source>
</evidence>
<dbReference type="InterPro" id="IPR046336">
    <property type="entry name" value="Lon_prtase_N_sf"/>
</dbReference>
<dbReference type="Gene3D" id="2.30.130.40">
    <property type="entry name" value="LON domain-like"/>
    <property type="match status" value="1"/>
</dbReference>
<dbReference type="PANTHER" id="PTHR46732:SF8">
    <property type="entry name" value="ATP-DEPENDENT PROTEASE LA (LON) DOMAIN PROTEIN"/>
    <property type="match status" value="1"/>
</dbReference>
<reference evidence="2 3" key="1">
    <citation type="journal article" date="2014" name="Genome Announc.">
        <title>Complete Genome Sequence of Polychlorinated Biphenyl Degrader Comamonas testosteroni TK102 (NBRC 109938).</title>
        <authorList>
            <person name="Fukuda K."/>
            <person name="Hosoyama A."/>
            <person name="Tsuchikane K."/>
            <person name="Ohji S."/>
            <person name="Yamazoe A."/>
            <person name="Fujita N."/>
            <person name="Shintani M."/>
            <person name="Kimbara K."/>
        </authorList>
    </citation>
    <scope>NUCLEOTIDE SEQUENCE [LARGE SCALE GENOMIC DNA]</scope>
    <source>
        <strain evidence="2">TK102</strain>
    </source>
</reference>
<dbReference type="InterPro" id="IPR003111">
    <property type="entry name" value="Lon_prtase_N"/>
</dbReference>
<evidence type="ECO:0000313" key="2">
    <source>
        <dbReference type="EMBL" id="AIJ45266.1"/>
    </source>
</evidence>
<dbReference type="Gene3D" id="1.10.4060.10">
    <property type="entry name" value="BPP1347 like domain"/>
    <property type="match status" value="1"/>
</dbReference>
<evidence type="ECO:0000259" key="1">
    <source>
        <dbReference type="PROSITE" id="PS51787"/>
    </source>
</evidence>
<gene>
    <name evidence="2" type="ORF">O987_05530</name>
</gene>
<dbReference type="SUPFAM" id="SSF88697">
    <property type="entry name" value="PUA domain-like"/>
    <property type="match status" value="1"/>
</dbReference>
<dbReference type="SMART" id="SM00464">
    <property type="entry name" value="LON"/>
    <property type="match status" value="1"/>
</dbReference>
<feature type="domain" description="Lon N-terminal" evidence="1">
    <location>
        <begin position="7"/>
        <end position="206"/>
    </location>
</feature>
<name>A0A076PKQ5_COMTE</name>
<dbReference type="InterPro" id="IPR015947">
    <property type="entry name" value="PUA-like_sf"/>
</dbReference>
<dbReference type="RefSeq" id="WP_003057947.1">
    <property type="nucleotide sequence ID" value="NZ_CP006704.1"/>
</dbReference>
<proteinExistence type="predicted"/>
<sequence>MTDTQSLHSLPLFPLNTVLFPEGLLSLQVFEVRYLDMIRKCQHADAPFGVVALQAGQEVRKAGAQTERLHSEGVLARIAQLDSPQPGLLHLQCKGAQRFHIQRCWQLPHGLWVADVAMLPDDPKVTVPKHLLSTSYALAQALLNLHDHDPDHAQLPTPAQMHDCAWVANRWAEMLPLPVRIKQQLMTLDAPLLRLELIADVLEQSGITGSPPQDDA</sequence>
<dbReference type="PANTHER" id="PTHR46732">
    <property type="entry name" value="ATP-DEPENDENT PROTEASE LA (LON) DOMAIN PROTEIN"/>
    <property type="match status" value="1"/>
</dbReference>